<comment type="caution">
    <text evidence="1">The sequence shown here is derived from an EMBL/GenBank/DDBJ whole genome shotgun (WGS) entry which is preliminary data.</text>
</comment>
<reference evidence="1 2" key="1">
    <citation type="submission" date="2010-04" db="EMBL/GenBank/DDBJ databases">
        <authorList>
            <person name="Qin X."/>
            <person name="Bachman B."/>
            <person name="Battles P."/>
            <person name="Bell A."/>
            <person name="Bess C."/>
            <person name="Bickham C."/>
            <person name="Chaboub L."/>
            <person name="Chen D."/>
            <person name="Coyle M."/>
            <person name="Deiros D.R."/>
            <person name="Dinh H."/>
            <person name="Forbes L."/>
            <person name="Fowler G."/>
            <person name="Francisco L."/>
            <person name="Fu Q."/>
            <person name="Gubbala S."/>
            <person name="Hale W."/>
            <person name="Han Y."/>
            <person name="Hemphill L."/>
            <person name="Highlander S.K."/>
            <person name="Hirani K."/>
            <person name="Hogues M."/>
            <person name="Jackson L."/>
            <person name="Jakkamsetti A."/>
            <person name="Javaid M."/>
            <person name="Jiang H."/>
            <person name="Korchina V."/>
            <person name="Kovar C."/>
            <person name="Lara F."/>
            <person name="Lee S."/>
            <person name="Mata R."/>
            <person name="Mathew T."/>
            <person name="Moen C."/>
            <person name="Morales K."/>
            <person name="Munidasa M."/>
            <person name="Nazareth L."/>
            <person name="Ngo R."/>
            <person name="Nguyen L."/>
            <person name="Okwuonu G."/>
            <person name="Ongeri F."/>
            <person name="Patil S."/>
            <person name="Petrosino J."/>
            <person name="Pham C."/>
            <person name="Pham P."/>
            <person name="Pu L.-L."/>
            <person name="Puazo M."/>
            <person name="Raj R."/>
            <person name="Reid J."/>
            <person name="Rouhana J."/>
            <person name="Saada N."/>
            <person name="Shang Y."/>
            <person name="Simmons D."/>
            <person name="Thornton R."/>
            <person name="Warren J."/>
            <person name="Weissenberger G."/>
            <person name="Zhang J."/>
            <person name="Zhang L."/>
            <person name="Zhou C."/>
            <person name="Zhu D."/>
            <person name="Muzny D."/>
            <person name="Worley K."/>
            <person name="Gibbs R."/>
        </authorList>
    </citation>
    <scope>NUCLEOTIDE SEQUENCE [LARGE SCALE GENOMIC DNA]</scope>
    <source>
        <strain evidence="1 2">ATCC 49957</strain>
    </source>
</reference>
<gene>
    <name evidence="1" type="ORF">HMPREF0731_2808</name>
</gene>
<evidence type="ECO:0000313" key="1">
    <source>
        <dbReference type="EMBL" id="EFH10973.1"/>
    </source>
</evidence>
<evidence type="ECO:0000313" key="2">
    <source>
        <dbReference type="Proteomes" id="UP000005324"/>
    </source>
</evidence>
<protein>
    <submittedName>
        <fullName evidence="1">Uncharacterized protein</fullName>
    </submittedName>
</protein>
<feature type="non-terminal residue" evidence="1">
    <location>
        <position position="1"/>
    </location>
</feature>
<name>D5RNZ7_9PROT</name>
<accession>D5RNZ7</accession>
<dbReference type="AlphaFoldDB" id="D5RNZ7"/>
<dbReference type="Proteomes" id="UP000005324">
    <property type="component" value="Unassembled WGS sequence"/>
</dbReference>
<organism evidence="1 2">
    <name type="scientific">Pseudoroseomonas cervicalis ATCC 49957</name>
    <dbReference type="NCBI Taxonomy" id="525371"/>
    <lineage>
        <taxon>Bacteria</taxon>
        <taxon>Pseudomonadati</taxon>
        <taxon>Pseudomonadota</taxon>
        <taxon>Alphaproteobacteria</taxon>
        <taxon>Acetobacterales</taxon>
        <taxon>Roseomonadaceae</taxon>
        <taxon>Roseomonas</taxon>
    </lineage>
</organism>
<dbReference type="HOGENOM" id="CLU_3209749_0_0_5"/>
<dbReference type="EMBL" id="ADVL01000579">
    <property type="protein sequence ID" value="EFH10973.1"/>
    <property type="molecule type" value="Genomic_DNA"/>
</dbReference>
<proteinExistence type="predicted"/>
<keyword evidence="2" id="KW-1185">Reference proteome</keyword>
<sequence length="45" mass="4554">GSEGDAAEALARLHPAGPPPECAALLAALLLPLLALRSEPRGPDR</sequence>